<dbReference type="InterPro" id="IPR036452">
    <property type="entry name" value="Ribo_hydro-like"/>
</dbReference>
<evidence type="ECO:0000256" key="2">
    <source>
        <dbReference type="ARBA" id="ARBA00023295"/>
    </source>
</evidence>
<name>A0A6J7XY75_9ZZZZ</name>
<feature type="domain" description="Inosine/uridine-preferring nucleoside hydrolase" evidence="3">
    <location>
        <begin position="6"/>
        <end position="302"/>
    </location>
</feature>
<accession>A0A6J7XY75</accession>
<proteinExistence type="predicted"/>
<dbReference type="PANTHER" id="PTHR12304:SF4">
    <property type="entry name" value="URIDINE NUCLEOSIDASE"/>
    <property type="match status" value="1"/>
</dbReference>
<dbReference type="Gene3D" id="3.90.245.10">
    <property type="entry name" value="Ribonucleoside hydrolase-like"/>
    <property type="match status" value="1"/>
</dbReference>
<dbReference type="EMBL" id="CAFBSG010000003">
    <property type="protein sequence ID" value="CAB5239456.1"/>
    <property type="molecule type" value="Genomic_DNA"/>
</dbReference>
<evidence type="ECO:0000313" key="4">
    <source>
        <dbReference type="EMBL" id="CAB5239456.1"/>
    </source>
</evidence>
<dbReference type="InterPro" id="IPR001910">
    <property type="entry name" value="Inosine/uridine_hydrolase_dom"/>
</dbReference>
<organism evidence="4">
    <name type="scientific">freshwater metagenome</name>
    <dbReference type="NCBI Taxonomy" id="449393"/>
    <lineage>
        <taxon>unclassified sequences</taxon>
        <taxon>metagenomes</taxon>
        <taxon>ecological metagenomes</taxon>
    </lineage>
</organism>
<dbReference type="GO" id="GO:0005829">
    <property type="term" value="C:cytosol"/>
    <property type="evidence" value="ECO:0007669"/>
    <property type="project" value="TreeGrafter"/>
</dbReference>
<dbReference type="GO" id="GO:0006152">
    <property type="term" value="P:purine nucleoside catabolic process"/>
    <property type="evidence" value="ECO:0007669"/>
    <property type="project" value="TreeGrafter"/>
</dbReference>
<dbReference type="PANTHER" id="PTHR12304">
    <property type="entry name" value="INOSINE-URIDINE PREFERRING NUCLEOSIDE HYDROLASE"/>
    <property type="match status" value="1"/>
</dbReference>
<keyword evidence="2" id="KW-0326">Glycosidase</keyword>
<dbReference type="SUPFAM" id="SSF53590">
    <property type="entry name" value="Nucleoside hydrolase"/>
    <property type="match status" value="1"/>
</dbReference>
<evidence type="ECO:0000259" key="3">
    <source>
        <dbReference type="Pfam" id="PF01156"/>
    </source>
</evidence>
<reference evidence="4" key="1">
    <citation type="submission" date="2020-05" db="EMBL/GenBank/DDBJ databases">
        <authorList>
            <person name="Chiriac C."/>
            <person name="Salcher M."/>
            <person name="Ghai R."/>
            <person name="Kavagutti S V."/>
        </authorList>
    </citation>
    <scope>NUCLEOTIDE SEQUENCE</scope>
</reference>
<gene>
    <name evidence="4" type="ORF">UFOPK3554_00297</name>
</gene>
<keyword evidence="1" id="KW-0378">Hydrolase</keyword>
<dbReference type="AlphaFoldDB" id="A0A6J7XY75"/>
<protein>
    <submittedName>
        <fullName evidence="4">Unannotated protein</fullName>
    </submittedName>
</protein>
<dbReference type="GO" id="GO:0008477">
    <property type="term" value="F:purine nucleosidase activity"/>
    <property type="evidence" value="ECO:0007669"/>
    <property type="project" value="TreeGrafter"/>
</dbReference>
<dbReference type="Pfam" id="PF01156">
    <property type="entry name" value="IU_nuc_hydro"/>
    <property type="match status" value="1"/>
</dbReference>
<dbReference type="InterPro" id="IPR023186">
    <property type="entry name" value="IUNH"/>
</dbReference>
<evidence type="ECO:0000256" key="1">
    <source>
        <dbReference type="ARBA" id="ARBA00022801"/>
    </source>
</evidence>
<sequence length="311" mass="33777">MNKQRVILDCDPGIDDALAILLLAASPEISLEAITVTHGNTTVEKCAKNALQLIELAGLTDVPVAKGAHAPLVKALTVAEETHGDGGLGYAVLPDSTAALNPIHAVELIISLVHKFPHEITMLCIGPMTNLALAIHRDPSIIPLIKNVVSMGGAIHAPGNATPASEYNVFCDPHAFDVILKAGFDLTIVPLDVTYKCLFQPKHVDRLSSARPEIKKFIEDSTRFYMEFHDEYQGIDGCAINDPLAAAILIRPDLVELRNYFVTVELKGHHTTAQTTADHYSATGNKPNSKVAMEVNVDEFMDFFVERVNQL</sequence>